<dbReference type="InterPro" id="IPR020568">
    <property type="entry name" value="Ribosomal_Su5_D2-typ_SF"/>
</dbReference>
<evidence type="ECO:0000256" key="3">
    <source>
        <dbReference type="ARBA" id="ARBA00022679"/>
    </source>
</evidence>
<dbReference type="PRINTS" id="PR00959">
    <property type="entry name" value="MEVGALKINASE"/>
</dbReference>
<reference evidence="10" key="1">
    <citation type="submission" date="2016-01" db="EMBL/GenBank/DDBJ databases">
        <authorList>
            <person name="Mitreva M."/>
            <person name="Pepin K.H."/>
            <person name="Mihindukulasuriya K.A."/>
            <person name="Fulton R."/>
            <person name="Fronick C."/>
            <person name="O'Laughlin M."/>
            <person name="Miner T."/>
            <person name="Herter B."/>
            <person name="Rosa B.A."/>
            <person name="Cordes M."/>
            <person name="Tomlinson C."/>
            <person name="Wollam A."/>
            <person name="Palsikar V.B."/>
            <person name="Mardis E.R."/>
            <person name="Wilson R.K."/>
        </authorList>
    </citation>
    <scope>NUCLEOTIDE SEQUENCE [LARGE SCALE GENOMIC DNA]</scope>
    <source>
        <strain evidence="10">GED7749B</strain>
    </source>
</reference>
<keyword evidence="4" id="KW-0547">Nucleotide-binding</keyword>
<dbReference type="PANTHER" id="PTHR31814:SF2">
    <property type="entry name" value="PHOSPHOMEVALONATE KINASE"/>
    <property type="match status" value="1"/>
</dbReference>
<dbReference type="UniPathway" id="UPA00057">
    <property type="reaction ID" value="UER00099"/>
</dbReference>
<dbReference type="SUPFAM" id="SSF54211">
    <property type="entry name" value="Ribosomal protein S5 domain 2-like"/>
    <property type="match status" value="1"/>
</dbReference>
<dbReference type="Proteomes" id="UP000070376">
    <property type="component" value="Unassembled WGS sequence"/>
</dbReference>
<dbReference type="InterPro" id="IPR013750">
    <property type="entry name" value="GHMP_kinase_C_dom"/>
</dbReference>
<dbReference type="InterPro" id="IPR035102">
    <property type="entry name" value="Phosphomevalonate_kinase"/>
</dbReference>
<feature type="domain" description="GHMP kinase C-terminal" evidence="8">
    <location>
        <begin position="267"/>
        <end position="349"/>
    </location>
</feature>
<protein>
    <recommendedName>
        <fullName evidence="2">phosphomevalonate kinase</fullName>
        <ecNumber evidence="2">2.7.4.2</ecNumber>
    </recommendedName>
</protein>
<evidence type="ECO:0000256" key="1">
    <source>
        <dbReference type="ARBA" id="ARBA00005017"/>
    </source>
</evidence>
<evidence type="ECO:0000256" key="2">
    <source>
        <dbReference type="ARBA" id="ARBA00012958"/>
    </source>
</evidence>
<sequence length="366" mass="39277">MNGMQFQVKAPGKLMIAGEYAVIEPGCPAMVAAVDRYITIEVKESTENLFSLPQIGIPHAAWRVENGEVRFDRDDPKLRFIQNALAVFNQLLMEKSIPLRPLHITVTSELDDPTTRQKYGLGSSAAILSAVLTALLHAHEGLPETKEAIFKLAAVAHLKTQGNGSGADLAASVYGGMLKYAAFRPDWIFSRLEAGCTVSELLAEKWPYLSISKLVLPPDLTFCAGWTGKAVATGPMVERIGKLREAATETYTAFLRESTAAVDKLAESFMQQDTAGVFEHIRQNRRALQKLEAAAHTTIETAPLKQLADIAGRFGAGKSSGSGGGDCGIAFVAGKEKAAALKAAWEASGIIPLALHISEQGVSIME</sequence>
<evidence type="ECO:0000256" key="5">
    <source>
        <dbReference type="ARBA" id="ARBA00022777"/>
    </source>
</evidence>
<dbReference type="GeneID" id="93261076"/>
<name>A0A133KV49_HEYCO</name>
<accession>A0A133KV49</accession>
<dbReference type="Gene3D" id="3.30.70.890">
    <property type="entry name" value="GHMP kinase, C-terminal domain"/>
    <property type="match status" value="1"/>
</dbReference>
<dbReference type="InterPro" id="IPR014721">
    <property type="entry name" value="Ribsml_uS5_D2-typ_fold_subgr"/>
</dbReference>
<dbReference type="InterPro" id="IPR036554">
    <property type="entry name" value="GHMP_kinase_C_sf"/>
</dbReference>
<dbReference type="PATRIC" id="fig|1398.22.peg.1269"/>
<keyword evidence="3" id="KW-0808">Transferase</keyword>
<dbReference type="NCBIfam" id="TIGR01220">
    <property type="entry name" value="Pmev_kin_Gr_pos"/>
    <property type="match status" value="1"/>
</dbReference>
<dbReference type="RefSeq" id="WP_035190726.1">
    <property type="nucleotide sequence ID" value="NZ_KQ955815.1"/>
</dbReference>
<dbReference type="GO" id="GO:0004631">
    <property type="term" value="F:phosphomevalonate kinase activity"/>
    <property type="evidence" value="ECO:0007669"/>
    <property type="project" value="UniProtKB-EC"/>
</dbReference>
<evidence type="ECO:0000313" key="9">
    <source>
        <dbReference type="EMBL" id="KWZ83478.1"/>
    </source>
</evidence>
<evidence type="ECO:0000259" key="8">
    <source>
        <dbReference type="Pfam" id="PF08544"/>
    </source>
</evidence>
<dbReference type="EMBL" id="LRPN01000037">
    <property type="protein sequence ID" value="KWZ83478.1"/>
    <property type="molecule type" value="Genomic_DNA"/>
</dbReference>
<dbReference type="GO" id="GO:0019287">
    <property type="term" value="P:isopentenyl diphosphate biosynthetic process, mevalonate pathway"/>
    <property type="evidence" value="ECO:0007669"/>
    <property type="project" value="UniProtKB-UniPathway"/>
</dbReference>
<evidence type="ECO:0000256" key="6">
    <source>
        <dbReference type="ARBA" id="ARBA00022840"/>
    </source>
</evidence>
<evidence type="ECO:0000313" key="10">
    <source>
        <dbReference type="Proteomes" id="UP000070376"/>
    </source>
</evidence>
<dbReference type="EC" id="2.7.4.2" evidence="2"/>
<dbReference type="InterPro" id="IPR005917">
    <property type="entry name" value="Pmev_kinase_bact"/>
</dbReference>
<dbReference type="Pfam" id="PF08544">
    <property type="entry name" value="GHMP_kinases_C"/>
    <property type="match status" value="1"/>
</dbReference>
<feature type="domain" description="GHMP kinase N-terminal" evidence="7">
    <location>
        <begin position="92"/>
        <end position="176"/>
    </location>
</feature>
<dbReference type="SUPFAM" id="SSF55060">
    <property type="entry name" value="GHMP Kinase, C-terminal domain"/>
    <property type="match status" value="1"/>
</dbReference>
<evidence type="ECO:0000256" key="4">
    <source>
        <dbReference type="ARBA" id="ARBA00022741"/>
    </source>
</evidence>
<evidence type="ECO:0000259" key="7">
    <source>
        <dbReference type="Pfam" id="PF00288"/>
    </source>
</evidence>
<comment type="pathway">
    <text evidence="1">Isoprenoid biosynthesis; isopentenyl diphosphate biosynthesis via mevalonate pathway; isopentenyl diphosphate from (R)-mevalonate: step 2/3.</text>
</comment>
<proteinExistence type="predicted"/>
<gene>
    <name evidence="9" type="ORF">HMPREF3213_01254</name>
</gene>
<dbReference type="Pfam" id="PF00288">
    <property type="entry name" value="GHMP_kinases_N"/>
    <property type="match status" value="1"/>
</dbReference>
<dbReference type="PANTHER" id="PTHR31814">
    <property type="match status" value="1"/>
</dbReference>
<dbReference type="GO" id="GO:0005524">
    <property type="term" value="F:ATP binding"/>
    <property type="evidence" value="ECO:0007669"/>
    <property type="project" value="UniProtKB-KW"/>
</dbReference>
<comment type="caution">
    <text evidence="9">The sequence shown here is derived from an EMBL/GenBank/DDBJ whole genome shotgun (WGS) entry which is preliminary data.</text>
</comment>
<keyword evidence="5 9" id="KW-0418">Kinase</keyword>
<dbReference type="Gene3D" id="3.30.230.10">
    <property type="match status" value="1"/>
</dbReference>
<keyword evidence="6" id="KW-0067">ATP-binding</keyword>
<dbReference type="AlphaFoldDB" id="A0A133KV49"/>
<organism evidence="9 10">
    <name type="scientific">Heyndrickxia coagulans</name>
    <name type="common">Weizmannia coagulans</name>
    <dbReference type="NCBI Taxonomy" id="1398"/>
    <lineage>
        <taxon>Bacteria</taxon>
        <taxon>Bacillati</taxon>
        <taxon>Bacillota</taxon>
        <taxon>Bacilli</taxon>
        <taxon>Bacillales</taxon>
        <taxon>Bacillaceae</taxon>
        <taxon>Heyndrickxia</taxon>
    </lineage>
</organism>
<dbReference type="InterPro" id="IPR006204">
    <property type="entry name" value="GHMP_kinase_N_dom"/>
</dbReference>